<comment type="caution">
    <text evidence="2">The sequence shown here is derived from an EMBL/GenBank/DDBJ whole genome shotgun (WGS) entry which is preliminary data.</text>
</comment>
<protein>
    <submittedName>
        <fullName evidence="2">Putative membrane protein</fullName>
    </submittedName>
</protein>
<dbReference type="AlphaFoldDB" id="A0A852SJA6"/>
<gene>
    <name evidence="2" type="ORF">BJ984_000541</name>
</gene>
<sequence>MSNSEVRPWWLLVARPLGFVLALLGALGFFATVGQLGAAPGAATFLGLVGGPLIVLAGYHVGSSGATGRPRPRALVRVMVFVVVPVVLAGLLALLVAGR</sequence>
<dbReference type="RefSeq" id="WP_179546723.1">
    <property type="nucleotide sequence ID" value="NZ_BSEW01000001.1"/>
</dbReference>
<dbReference type="EMBL" id="JACCBM010000001">
    <property type="protein sequence ID" value="NYD69383.1"/>
    <property type="molecule type" value="Genomic_DNA"/>
</dbReference>
<dbReference type="Proteomes" id="UP000549913">
    <property type="component" value="Unassembled WGS sequence"/>
</dbReference>
<feature type="transmembrane region" description="Helical" evidence="1">
    <location>
        <begin position="42"/>
        <end position="62"/>
    </location>
</feature>
<accession>A0A852SJA6</accession>
<keyword evidence="3" id="KW-1185">Reference proteome</keyword>
<keyword evidence="1" id="KW-0472">Membrane</keyword>
<keyword evidence="1" id="KW-1133">Transmembrane helix</keyword>
<reference evidence="2 3" key="1">
    <citation type="submission" date="2020-07" db="EMBL/GenBank/DDBJ databases">
        <title>Sequencing the genomes of 1000 actinobacteria strains.</title>
        <authorList>
            <person name="Klenk H.-P."/>
        </authorList>
    </citation>
    <scope>NUCLEOTIDE SEQUENCE [LARGE SCALE GENOMIC DNA]</scope>
    <source>
        <strain evidence="2 3">DSM 26474</strain>
    </source>
</reference>
<evidence type="ECO:0000313" key="3">
    <source>
        <dbReference type="Proteomes" id="UP000549913"/>
    </source>
</evidence>
<keyword evidence="1" id="KW-0812">Transmembrane</keyword>
<evidence type="ECO:0000313" key="2">
    <source>
        <dbReference type="EMBL" id="NYD69383.1"/>
    </source>
</evidence>
<evidence type="ECO:0000256" key="1">
    <source>
        <dbReference type="SAM" id="Phobius"/>
    </source>
</evidence>
<organism evidence="2 3">
    <name type="scientific">Herbiconiux flava</name>
    <dbReference type="NCBI Taxonomy" id="881268"/>
    <lineage>
        <taxon>Bacteria</taxon>
        <taxon>Bacillati</taxon>
        <taxon>Actinomycetota</taxon>
        <taxon>Actinomycetes</taxon>
        <taxon>Micrococcales</taxon>
        <taxon>Microbacteriaceae</taxon>
        <taxon>Herbiconiux</taxon>
    </lineage>
</organism>
<feature type="transmembrane region" description="Helical" evidence="1">
    <location>
        <begin position="12"/>
        <end position="36"/>
    </location>
</feature>
<name>A0A852SJA6_9MICO</name>
<proteinExistence type="predicted"/>
<feature type="transmembrane region" description="Helical" evidence="1">
    <location>
        <begin position="74"/>
        <end position="97"/>
    </location>
</feature>